<sequence>MSALKVIPARFDRASQHRRSMLAKVHVAKKELNLSDDDYEAILLDVTGNASAGKCTDAELDRVIKRFESKGFRPKAKAKGAKPANHPAAGKARALWISLHHLGAINNPSEKALEQMAKRLLGCDRFQWADQSQSYLLIEALKAMAERHGWSMSLEGVQPGAALIVLKRRLVVAIFNKLRAAGLVPDDWPIQRAIVAFGGTDCPMALTMGTVSELDLIAREFGRTLRQPAGRLA</sequence>
<proteinExistence type="predicted"/>
<accession>A0A7T3E4H0</accession>
<dbReference type="Pfam" id="PF06252">
    <property type="entry name" value="GemA"/>
    <property type="match status" value="1"/>
</dbReference>
<dbReference type="AlphaFoldDB" id="A0A7T3E4H0"/>
<dbReference type="EMBL" id="CP065713">
    <property type="protein sequence ID" value="QPT08607.1"/>
    <property type="molecule type" value="Genomic_DNA"/>
</dbReference>
<evidence type="ECO:0000313" key="2">
    <source>
        <dbReference type="Proteomes" id="UP000594836"/>
    </source>
</evidence>
<evidence type="ECO:0000313" key="1">
    <source>
        <dbReference type="EMBL" id="QPT08607.1"/>
    </source>
</evidence>
<name>A0A7T3E4H0_SPHPI</name>
<organism evidence="1 2">
    <name type="scientific">Sphingomonas paucimobilis</name>
    <name type="common">Pseudomonas paucimobilis</name>
    <dbReference type="NCBI Taxonomy" id="13689"/>
    <lineage>
        <taxon>Bacteria</taxon>
        <taxon>Pseudomonadati</taxon>
        <taxon>Pseudomonadota</taxon>
        <taxon>Alphaproteobacteria</taxon>
        <taxon>Sphingomonadales</taxon>
        <taxon>Sphingomonadaceae</taxon>
        <taxon>Sphingomonas</taxon>
    </lineage>
</organism>
<dbReference type="InterPro" id="IPR009363">
    <property type="entry name" value="Phage_Mu_Gp16"/>
</dbReference>
<dbReference type="RefSeq" id="WP_197939144.1">
    <property type="nucleotide sequence ID" value="NZ_CP065713.1"/>
</dbReference>
<dbReference type="Proteomes" id="UP000594836">
    <property type="component" value="Chromosome"/>
</dbReference>
<reference evidence="1 2" key="1">
    <citation type="submission" date="2020-12" db="EMBL/GenBank/DDBJ databases">
        <title>FDA dAtabase for Regulatory Grade micrObial Sequences (FDA-ARGOS): Supporting development and validation of Infectious Disease Dx tests.</title>
        <authorList>
            <person name="Sproer C."/>
            <person name="Gronow S."/>
            <person name="Severitt S."/>
            <person name="Schroder I."/>
            <person name="Tallon L."/>
            <person name="Sadzewicz L."/>
            <person name="Zhao X."/>
            <person name="Boylan J."/>
            <person name="Ott S."/>
            <person name="Bowen H."/>
            <person name="Vavikolanu K."/>
            <person name="Mehta A."/>
            <person name="Aluvathingal J."/>
            <person name="Nadendla S."/>
            <person name="Lowell S."/>
            <person name="Myers T."/>
            <person name="Yan Y."/>
            <person name="Sichtig H."/>
        </authorList>
    </citation>
    <scope>NUCLEOTIDE SEQUENCE [LARGE SCALE GENOMIC DNA]</scope>
    <source>
        <strain evidence="1 2">FDAARGOS_881</strain>
    </source>
</reference>
<gene>
    <name evidence="1" type="ORF">I6G38_18120</name>
</gene>
<protein>
    <submittedName>
        <fullName evidence="1">Regulatory protein GemA</fullName>
    </submittedName>
</protein>